<reference evidence="2" key="1">
    <citation type="submission" date="2022-11" db="UniProtKB">
        <authorList>
            <consortium name="WormBaseParasite"/>
        </authorList>
    </citation>
    <scope>IDENTIFICATION</scope>
</reference>
<name>A0A915LAL3_ROMCU</name>
<dbReference type="AlphaFoldDB" id="A0A915LAL3"/>
<organism evidence="1 2">
    <name type="scientific">Romanomermis culicivorax</name>
    <name type="common">Nematode worm</name>
    <dbReference type="NCBI Taxonomy" id="13658"/>
    <lineage>
        <taxon>Eukaryota</taxon>
        <taxon>Metazoa</taxon>
        <taxon>Ecdysozoa</taxon>
        <taxon>Nematoda</taxon>
        <taxon>Enoplea</taxon>
        <taxon>Dorylaimia</taxon>
        <taxon>Mermithida</taxon>
        <taxon>Mermithoidea</taxon>
        <taxon>Mermithidae</taxon>
        <taxon>Romanomermis</taxon>
    </lineage>
</organism>
<protein>
    <submittedName>
        <fullName evidence="2">Uncharacterized protein</fullName>
    </submittedName>
</protein>
<dbReference type="WBParaSite" id="nRc.2.0.1.t48124-RA">
    <property type="protein sequence ID" value="nRc.2.0.1.t48124-RA"/>
    <property type="gene ID" value="nRc.2.0.1.g48124"/>
</dbReference>
<proteinExistence type="predicted"/>
<evidence type="ECO:0000313" key="2">
    <source>
        <dbReference type="WBParaSite" id="nRc.2.0.1.t48124-RA"/>
    </source>
</evidence>
<accession>A0A915LAL3</accession>
<keyword evidence="1" id="KW-1185">Reference proteome</keyword>
<dbReference type="Proteomes" id="UP000887565">
    <property type="component" value="Unplaced"/>
</dbReference>
<evidence type="ECO:0000313" key="1">
    <source>
        <dbReference type="Proteomes" id="UP000887565"/>
    </source>
</evidence>
<sequence length="107" mass="12276">MTESPLQSENVEKETRAMKINEKCLAREDARLGVRCSNLQHNLSGLTISGLIFLCQYRDVKSRDSAIELLRAMSLVRLVDYHTMHFDVKQRHSEELLMSPLISKTSI</sequence>